<protein>
    <submittedName>
        <fullName evidence="2">Uncharacterized protein</fullName>
    </submittedName>
</protein>
<accession>A0A5J4X5U4</accession>
<evidence type="ECO:0000313" key="3">
    <source>
        <dbReference type="Proteomes" id="UP000324800"/>
    </source>
</evidence>
<evidence type="ECO:0000313" key="2">
    <source>
        <dbReference type="EMBL" id="KAA6402617.1"/>
    </source>
</evidence>
<sequence length="161" mass="18885">MDDLPKEKERINQIQNSQEQHQDNEENVKQQNLTIQSWIYDFISNTPNSQEQTQRTLLFDAATKVFVKFFMQKERVIDPTSERANKLERDRLPENDEFIVSLELNEKKVIGCYWENDLEVDVETQRVAAFAQHTCVEAETALIFGDLREATRQILTAHNVI</sequence>
<feature type="region of interest" description="Disordered" evidence="1">
    <location>
        <begin position="1"/>
        <end position="28"/>
    </location>
</feature>
<comment type="caution">
    <text evidence="2">The sequence shown here is derived from an EMBL/GenBank/DDBJ whole genome shotgun (WGS) entry which is preliminary data.</text>
</comment>
<name>A0A5J4X5U4_9EUKA</name>
<gene>
    <name evidence="2" type="ORF">EZS28_001849</name>
</gene>
<dbReference type="EMBL" id="SNRW01000209">
    <property type="protein sequence ID" value="KAA6402617.1"/>
    <property type="molecule type" value="Genomic_DNA"/>
</dbReference>
<dbReference type="AlphaFoldDB" id="A0A5J4X5U4"/>
<organism evidence="2 3">
    <name type="scientific">Streblomastix strix</name>
    <dbReference type="NCBI Taxonomy" id="222440"/>
    <lineage>
        <taxon>Eukaryota</taxon>
        <taxon>Metamonada</taxon>
        <taxon>Preaxostyla</taxon>
        <taxon>Oxymonadida</taxon>
        <taxon>Streblomastigidae</taxon>
        <taxon>Streblomastix</taxon>
    </lineage>
</organism>
<evidence type="ECO:0000256" key="1">
    <source>
        <dbReference type="SAM" id="MobiDB-lite"/>
    </source>
</evidence>
<feature type="compositionally biased region" description="Basic and acidic residues" evidence="1">
    <location>
        <begin position="1"/>
        <end position="11"/>
    </location>
</feature>
<proteinExistence type="predicted"/>
<reference evidence="2 3" key="1">
    <citation type="submission" date="2019-03" db="EMBL/GenBank/DDBJ databases">
        <title>Single cell metagenomics reveals metabolic interactions within the superorganism composed of flagellate Streblomastix strix and complex community of Bacteroidetes bacteria on its surface.</title>
        <authorList>
            <person name="Treitli S.C."/>
            <person name="Kolisko M."/>
            <person name="Husnik F."/>
            <person name="Keeling P."/>
            <person name="Hampl V."/>
        </authorList>
    </citation>
    <scope>NUCLEOTIDE SEQUENCE [LARGE SCALE GENOMIC DNA]</scope>
    <source>
        <strain evidence="2">ST1C</strain>
    </source>
</reference>
<dbReference type="Proteomes" id="UP000324800">
    <property type="component" value="Unassembled WGS sequence"/>
</dbReference>